<dbReference type="KEGG" id="cput:CONPUDRAFT_83558"/>
<dbReference type="PRINTS" id="PR00370">
    <property type="entry name" value="FMOXYGENASE"/>
</dbReference>
<comment type="caution">
    <text evidence="8">The sequence shown here is derived from an EMBL/GenBank/DDBJ whole genome shotgun (WGS) entry which is preliminary data.</text>
</comment>
<keyword evidence="6" id="KW-0560">Oxidoreductase</keyword>
<keyword evidence="4" id="KW-0274">FAD</keyword>
<dbReference type="GO" id="GO:0050660">
    <property type="term" value="F:flavin adenine dinucleotide binding"/>
    <property type="evidence" value="ECO:0007669"/>
    <property type="project" value="InterPro"/>
</dbReference>
<feature type="signal peptide" evidence="7">
    <location>
        <begin position="1"/>
        <end position="17"/>
    </location>
</feature>
<dbReference type="PANTHER" id="PTHR23023">
    <property type="entry name" value="DIMETHYLANILINE MONOOXYGENASE"/>
    <property type="match status" value="1"/>
</dbReference>
<protein>
    <submittedName>
        <fullName evidence="8">Dimethylaniline monooxygenase</fullName>
    </submittedName>
</protein>
<dbReference type="GO" id="GO:0050661">
    <property type="term" value="F:NADP binding"/>
    <property type="evidence" value="ECO:0007669"/>
    <property type="project" value="InterPro"/>
</dbReference>
<dbReference type="Proteomes" id="UP000053558">
    <property type="component" value="Unassembled WGS sequence"/>
</dbReference>
<dbReference type="InterPro" id="IPR000960">
    <property type="entry name" value="Flavin_mOase"/>
</dbReference>
<evidence type="ECO:0000256" key="6">
    <source>
        <dbReference type="ARBA" id="ARBA00023002"/>
    </source>
</evidence>
<dbReference type="RefSeq" id="XP_007770963.1">
    <property type="nucleotide sequence ID" value="XM_007772773.1"/>
</dbReference>
<keyword evidence="8" id="KW-0503">Monooxygenase</keyword>
<dbReference type="AlphaFoldDB" id="A0A5M3MJV8"/>
<dbReference type="FunFam" id="3.50.50.60:FF:000023">
    <property type="entry name" value="Dimethylaniline monooxygenase [N-oxide-forming]"/>
    <property type="match status" value="1"/>
</dbReference>
<sequence>MQLIPQLALSLFGSVLASWLESTSQPANAVPTKSVAIVGAGSAGLAAIKALVDLPEKVLSNWEFVVYEQRWNSGGVWLPDTRSYEPPELPETPLYPLLHTNTPVPSMTYPNFPFPPNTPVFPSHEHVEKYHHDYAQAMNLTNYILFNHTVLSTSWTGNSDSGKWDVLVRDNHDQEIRKSFDHLVIAAGHFHYPRVPHFAGQEEWLAHSPEGVQRAMVHTLWYRHPESYTNNTVVVVGSGASARDSASQIGRVAKRTYQSVRGEVDPILPPVVQKPEISHFTSDGVIFKDGTKVHDVDVVLLGTGYEMRWPFLERGNEMLIYPDARSNNTYTKYLATNLRYIFPLHEHIFSLAPSYPPTALSFIGLPSSLFNCPSDTAQSRYLASAIANASVLSSREGMLEELANRENYLRSLDLDPYYIGHKMVGKYGAFDYPDSLVSRIFERHSIPEKQPFTEKWRRECAMLPYLKRGWTRVEVLGTQEQWLEGVETEEEWAALLRRLNEWQENWEHEQGLQFPPEPMFVDY</sequence>
<organism evidence="8 9">
    <name type="scientific">Coniophora puteana (strain RWD-64-598)</name>
    <name type="common">Brown rot fungus</name>
    <dbReference type="NCBI Taxonomy" id="741705"/>
    <lineage>
        <taxon>Eukaryota</taxon>
        <taxon>Fungi</taxon>
        <taxon>Dikarya</taxon>
        <taxon>Basidiomycota</taxon>
        <taxon>Agaricomycotina</taxon>
        <taxon>Agaricomycetes</taxon>
        <taxon>Agaricomycetidae</taxon>
        <taxon>Boletales</taxon>
        <taxon>Coniophorineae</taxon>
        <taxon>Coniophoraceae</taxon>
        <taxon>Coniophora</taxon>
    </lineage>
</organism>
<dbReference type="EMBL" id="JH711581">
    <property type="protein sequence ID" value="EIW79297.1"/>
    <property type="molecule type" value="Genomic_DNA"/>
</dbReference>
<evidence type="ECO:0000313" key="8">
    <source>
        <dbReference type="EMBL" id="EIW79297.1"/>
    </source>
</evidence>
<dbReference type="InterPro" id="IPR050346">
    <property type="entry name" value="FMO-like"/>
</dbReference>
<dbReference type="Gene3D" id="3.50.50.60">
    <property type="entry name" value="FAD/NAD(P)-binding domain"/>
    <property type="match status" value="2"/>
</dbReference>
<evidence type="ECO:0000313" key="9">
    <source>
        <dbReference type="Proteomes" id="UP000053558"/>
    </source>
</evidence>
<gene>
    <name evidence="8" type="ORF">CONPUDRAFT_83558</name>
</gene>
<keyword evidence="7" id="KW-0732">Signal</keyword>
<evidence type="ECO:0000256" key="5">
    <source>
        <dbReference type="ARBA" id="ARBA00022857"/>
    </source>
</evidence>
<dbReference type="GeneID" id="19210615"/>
<dbReference type="OrthoDB" id="66881at2759"/>
<reference evidence="9" key="1">
    <citation type="journal article" date="2012" name="Science">
        <title>The Paleozoic origin of enzymatic lignin decomposition reconstructed from 31 fungal genomes.</title>
        <authorList>
            <person name="Floudas D."/>
            <person name="Binder M."/>
            <person name="Riley R."/>
            <person name="Barry K."/>
            <person name="Blanchette R.A."/>
            <person name="Henrissat B."/>
            <person name="Martinez A.T."/>
            <person name="Otillar R."/>
            <person name="Spatafora J.W."/>
            <person name="Yadav J.S."/>
            <person name="Aerts A."/>
            <person name="Benoit I."/>
            <person name="Boyd A."/>
            <person name="Carlson A."/>
            <person name="Copeland A."/>
            <person name="Coutinho P.M."/>
            <person name="de Vries R.P."/>
            <person name="Ferreira P."/>
            <person name="Findley K."/>
            <person name="Foster B."/>
            <person name="Gaskell J."/>
            <person name="Glotzer D."/>
            <person name="Gorecki P."/>
            <person name="Heitman J."/>
            <person name="Hesse C."/>
            <person name="Hori C."/>
            <person name="Igarashi K."/>
            <person name="Jurgens J.A."/>
            <person name="Kallen N."/>
            <person name="Kersten P."/>
            <person name="Kohler A."/>
            <person name="Kuees U."/>
            <person name="Kumar T.K.A."/>
            <person name="Kuo A."/>
            <person name="LaButti K."/>
            <person name="Larrondo L.F."/>
            <person name="Lindquist E."/>
            <person name="Ling A."/>
            <person name="Lombard V."/>
            <person name="Lucas S."/>
            <person name="Lundell T."/>
            <person name="Martin R."/>
            <person name="McLaughlin D.J."/>
            <person name="Morgenstern I."/>
            <person name="Morin E."/>
            <person name="Murat C."/>
            <person name="Nagy L.G."/>
            <person name="Nolan M."/>
            <person name="Ohm R.A."/>
            <person name="Patyshakuliyeva A."/>
            <person name="Rokas A."/>
            <person name="Ruiz-Duenas F.J."/>
            <person name="Sabat G."/>
            <person name="Salamov A."/>
            <person name="Samejima M."/>
            <person name="Schmutz J."/>
            <person name="Slot J.C."/>
            <person name="St John F."/>
            <person name="Stenlid J."/>
            <person name="Sun H."/>
            <person name="Sun S."/>
            <person name="Syed K."/>
            <person name="Tsang A."/>
            <person name="Wiebenga A."/>
            <person name="Young D."/>
            <person name="Pisabarro A."/>
            <person name="Eastwood D.C."/>
            <person name="Martin F."/>
            <person name="Cullen D."/>
            <person name="Grigoriev I.V."/>
            <person name="Hibbett D.S."/>
        </authorList>
    </citation>
    <scope>NUCLEOTIDE SEQUENCE [LARGE SCALE GENOMIC DNA]</scope>
    <source>
        <strain evidence="9">RWD-64-598 SS2</strain>
    </source>
</reference>
<evidence type="ECO:0000256" key="1">
    <source>
        <dbReference type="ARBA" id="ARBA00001974"/>
    </source>
</evidence>
<comment type="similarity">
    <text evidence="2">Belongs to the FMO family.</text>
</comment>
<dbReference type="InterPro" id="IPR036188">
    <property type="entry name" value="FAD/NAD-bd_sf"/>
</dbReference>
<evidence type="ECO:0000256" key="3">
    <source>
        <dbReference type="ARBA" id="ARBA00022630"/>
    </source>
</evidence>
<evidence type="ECO:0000256" key="7">
    <source>
        <dbReference type="SAM" id="SignalP"/>
    </source>
</evidence>
<dbReference type="Pfam" id="PF00743">
    <property type="entry name" value="FMO-like"/>
    <property type="match status" value="2"/>
</dbReference>
<dbReference type="OMA" id="PVIHKLM"/>
<keyword evidence="5" id="KW-0521">NADP</keyword>
<dbReference type="SUPFAM" id="SSF51905">
    <property type="entry name" value="FAD/NAD(P)-binding domain"/>
    <property type="match status" value="1"/>
</dbReference>
<comment type="cofactor">
    <cofactor evidence="1">
        <name>FAD</name>
        <dbReference type="ChEBI" id="CHEBI:57692"/>
    </cofactor>
</comment>
<accession>A0A5M3MJV8</accession>
<keyword evidence="9" id="KW-1185">Reference proteome</keyword>
<evidence type="ECO:0000256" key="2">
    <source>
        <dbReference type="ARBA" id="ARBA00009183"/>
    </source>
</evidence>
<proteinExistence type="inferred from homology"/>
<dbReference type="GO" id="GO:0004499">
    <property type="term" value="F:N,N-dimethylaniline monooxygenase activity"/>
    <property type="evidence" value="ECO:0007669"/>
    <property type="project" value="InterPro"/>
</dbReference>
<feature type="chain" id="PRO_5024449926" evidence="7">
    <location>
        <begin position="18"/>
        <end position="523"/>
    </location>
</feature>
<dbReference type="InterPro" id="IPR020946">
    <property type="entry name" value="Flavin_mOase-like"/>
</dbReference>
<name>A0A5M3MJV8_CONPW</name>
<evidence type="ECO:0000256" key="4">
    <source>
        <dbReference type="ARBA" id="ARBA00022827"/>
    </source>
</evidence>
<keyword evidence="3" id="KW-0285">Flavoprotein</keyword>